<evidence type="ECO:0000256" key="6">
    <source>
        <dbReference type="ARBA" id="ARBA00023136"/>
    </source>
</evidence>
<keyword evidence="6 8" id="KW-0472">Membrane</keyword>
<feature type="region of interest" description="Disordered" evidence="7">
    <location>
        <begin position="559"/>
        <end position="602"/>
    </location>
</feature>
<comment type="subcellular location">
    <subcellularLocation>
        <location evidence="1">Cell membrane</location>
        <topology evidence="1">Multi-pass membrane protein</topology>
    </subcellularLocation>
</comment>
<evidence type="ECO:0000256" key="4">
    <source>
        <dbReference type="ARBA" id="ARBA00022840"/>
    </source>
</evidence>
<dbReference type="InterPro" id="IPR003439">
    <property type="entry name" value="ABC_transporter-like_ATP-bd"/>
</dbReference>
<dbReference type="Gene3D" id="3.40.50.300">
    <property type="entry name" value="P-loop containing nucleotide triphosphate hydrolases"/>
    <property type="match status" value="1"/>
</dbReference>
<evidence type="ECO:0000256" key="3">
    <source>
        <dbReference type="ARBA" id="ARBA00022741"/>
    </source>
</evidence>
<gene>
    <name evidence="11" type="ORF">GCM10009789_57700</name>
</gene>
<feature type="domain" description="ABC transporter" evidence="9">
    <location>
        <begin position="321"/>
        <end position="551"/>
    </location>
</feature>
<dbReference type="SUPFAM" id="SSF90123">
    <property type="entry name" value="ABC transporter transmembrane region"/>
    <property type="match status" value="1"/>
</dbReference>
<dbReference type="GO" id="GO:0005524">
    <property type="term" value="F:ATP binding"/>
    <property type="evidence" value="ECO:0007669"/>
    <property type="project" value="UniProtKB-KW"/>
</dbReference>
<dbReference type="RefSeq" id="WP_344219383.1">
    <property type="nucleotide sequence ID" value="NZ_BAAAOS010000045.1"/>
</dbReference>
<dbReference type="Gene3D" id="1.20.1560.10">
    <property type="entry name" value="ABC transporter type 1, transmembrane domain"/>
    <property type="match status" value="1"/>
</dbReference>
<dbReference type="InterPro" id="IPR027417">
    <property type="entry name" value="P-loop_NTPase"/>
</dbReference>
<keyword evidence="5 8" id="KW-1133">Transmembrane helix</keyword>
<dbReference type="InterPro" id="IPR003593">
    <property type="entry name" value="AAA+_ATPase"/>
</dbReference>
<dbReference type="Pfam" id="PF00005">
    <property type="entry name" value="ABC_tran"/>
    <property type="match status" value="1"/>
</dbReference>
<sequence>MKRELLFGARALRQRSTLKLALWSVPEILPTAIYGVAVAHATDNFLAGRAWEGIAWLGGLVATACLGAAGAFQVYGRLGDLVEPLRDDLVRRVVGGALRTGDEAAVARVNRQVEIVRDTFAGLTLVIRSFAVTLVGVLVGLLSLAPMVAALVVPPFLLGFALSLAVLGMAADRVRASLQADEELAGAAGMAFSGVRDIAATGAEEFTERLVGRPIEAQAAAERSLAKVAALRMLCFAVGGWAPLLILLAAGPWLVGRGVSTGTLLGGLTYVLIGLQPALNTVMGALGESGLRYVVTLGRILDAAAPATPPRPMHEVNGYQLRLRGLTFAYGPNAEPVLEDLDLTVAEGEHLAVVGPSGIGKSTLAGLVCGMLAPTSGRLLLGGVPPSELSTERLAATRVLIPQEAYVFSGPLMENLTYLLPDASISEVSEAVEAVGAGRLVERLGGFDALVRPGDLSAGERQLIALARAYLSPAPLVVLDEATCFLDPEAERRAEEAFAARGGTLIVIAHRISSALRARRILVLDGNQAAIGDHQTLLRRSALYRELLGHWQPSAEQLRGEQLRGEQLRGEQLRGEQLRGSRRRDDQLRGGRLRGDQIQPAS</sequence>
<accession>A0ABP4Q132</accession>
<proteinExistence type="predicted"/>
<evidence type="ECO:0000313" key="11">
    <source>
        <dbReference type="EMBL" id="GAA1596218.1"/>
    </source>
</evidence>
<dbReference type="InterPro" id="IPR011527">
    <property type="entry name" value="ABC1_TM_dom"/>
</dbReference>
<keyword evidence="2 8" id="KW-0812">Transmembrane</keyword>
<dbReference type="PROSITE" id="PS50929">
    <property type="entry name" value="ABC_TM1F"/>
    <property type="match status" value="1"/>
</dbReference>
<dbReference type="InterPro" id="IPR039421">
    <property type="entry name" value="Type_1_exporter"/>
</dbReference>
<evidence type="ECO:0000259" key="9">
    <source>
        <dbReference type="PROSITE" id="PS50893"/>
    </source>
</evidence>
<evidence type="ECO:0000256" key="7">
    <source>
        <dbReference type="SAM" id="MobiDB-lite"/>
    </source>
</evidence>
<evidence type="ECO:0000256" key="2">
    <source>
        <dbReference type="ARBA" id="ARBA00022692"/>
    </source>
</evidence>
<feature type="transmembrane region" description="Helical" evidence="8">
    <location>
        <begin position="54"/>
        <end position="76"/>
    </location>
</feature>
<evidence type="ECO:0000313" key="12">
    <source>
        <dbReference type="Proteomes" id="UP001500393"/>
    </source>
</evidence>
<dbReference type="PANTHER" id="PTHR24221:SF654">
    <property type="entry name" value="ATP-BINDING CASSETTE SUB-FAMILY B MEMBER 6"/>
    <property type="match status" value="1"/>
</dbReference>
<dbReference type="InterPro" id="IPR017871">
    <property type="entry name" value="ABC_transporter-like_CS"/>
</dbReference>
<dbReference type="Proteomes" id="UP001500393">
    <property type="component" value="Unassembled WGS sequence"/>
</dbReference>
<keyword evidence="12" id="KW-1185">Reference proteome</keyword>
<dbReference type="EMBL" id="BAAAOS010000045">
    <property type="protein sequence ID" value="GAA1596218.1"/>
    <property type="molecule type" value="Genomic_DNA"/>
</dbReference>
<feature type="transmembrane region" description="Helical" evidence="8">
    <location>
        <begin position="120"/>
        <end position="142"/>
    </location>
</feature>
<feature type="transmembrane region" description="Helical" evidence="8">
    <location>
        <begin position="20"/>
        <end position="42"/>
    </location>
</feature>
<dbReference type="PANTHER" id="PTHR24221">
    <property type="entry name" value="ATP-BINDING CASSETTE SUB-FAMILY B"/>
    <property type="match status" value="1"/>
</dbReference>
<organism evidence="11 12">
    <name type="scientific">Kribbella sancticallisti</name>
    <dbReference type="NCBI Taxonomy" id="460087"/>
    <lineage>
        <taxon>Bacteria</taxon>
        <taxon>Bacillati</taxon>
        <taxon>Actinomycetota</taxon>
        <taxon>Actinomycetes</taxon>
        <taxon>Propionibacteriales</taxon>
        <taxon>Kribbellaceae</taxon>
        <taxon>Kribbella</taxon>
    </lineage>
</organism>
<dbReference type="PROSITE" id="PS00211">
    <property type="entry name" value="ABC_TRANSPORTER_1"/>
    <property type="match status" value="1"/>
</dbReference>
<feature type="transmembrane region" description="Helical" evidence="8">
    <location>
        <begin position="233"/>
        <end position="255"/>
    </location>
</feature>
<evidence type="ECO:0000259" key="10">
    <source>
        <dbReference type="PROSITE" id="PS50929"/>
    </source>
</evidence>
<keyword evidence="3" id="KW-0547">Nucleotide-binding</keyword>
<evidence type="ECO:0000256" key="1">
    <source>
        <dbReference type="ARBA" id="ARBA00004651"/>
    </source>
</evidence>
<reference evidence="12" key="1">
    <citation type="journal article" date="2019" name="Int. J. Syst. Evol. Microbiol.">
        <title>The Global Catalogue of Microorganisms (GCM) 10K type strain sequencing project: providing services to taxonomists for standard genome sequencing and annotation.</title>
        <authorList>
            <consortium name="The Broad Institute Genomics Platform"/>
            <consortium name="The Broad Institute Genome Sequencing Center for Infectious Disease"/>
            <person name="Wu L."/>
            <person name="Ma J."/>
        </authorList>
    </citation>
    <scope>NUCLEOTIDE SEQUENCE [LARGE SCALE GENOMIC DNA]</scope>
    <source>
        <strain evidence="12">JCM 14969</strain>
    </source>
</reference>
<comment type="caution">
    <text evidence="11">The sequence shown here is derived from an EMBL/GenBank/DDBJ whole genome shotgun (WGS) entry which is preliminary data.</text>
</comment>
<feature type="compositionally biased region" description="Basic and acidic residues" evidence="7">
    <location>
        <begin position="559"/>
        <end position="595"/>
    </location>
</feature>
<dbReference type="CDD" id="cd03228">
    <property type="entry name" value="ABCC_MRP_Like"/>
    <property type="match status" value="1"/>
</dbReference>
<feature type="transmembrane region" description="Helical" evidence="8">
    <location>
        <begin position="148"/>
        <end position="170"/>
    </location>
</feature>
<dbReference type="SMART" id="SM00382">
    <property type="entry name" value="AAA"/>
    <property type="match status" value="1"/>
</dbReference>
<evidence type="ECO:0000256" key="8">
    <source>
        <dbReference type="SAM" id="Phobius"/>
    </source>
</evidence>
<feature type="domain" description="ABC transmembrane type-1" evidence="10">
    <location>
        <begin position="20"/>
        <end position="283"/>
    </location>
</feature>
<dbReference type="InterPro" id="IPR036640">
    <property type="entry name" value="ABC1_TM_sf"/>
</dbReference>
<protein>
    <submittedName>
        <fullName evidence="11">ABC transporter ATP-binding protein</fullName>
    </submittedName>
</protein>
<dbReference type="PROSITE" id="PS50893">
    <property type="entry name" value="ABC_TRANSPORTER_2"/>
    <property type="match status" value="1"/>
</dbReference>
<keyword evidence="4 11" id="KW-0067">ATP-binding</keyword>
<dbReference type="SUPFAM" id="SSF52540">
    <property type="entry name" value="P-loop containing nucleoside triphosphate hydrolases"/>
    <property type="match status" value="1"/>
</dbReference>
<name>A0ABP4Q132_9ACTN</name>
<evidence type="ECO:0000256" key="5">
    <source>
        <dbReference type="ARBA" id="ARBA00022989"/>
    </source>
</evidence>